<feature type="transmembrane region" description="Helical" evidence="6">
    <location>
        <begin position="229"/>
        <end position="252"/>
    </location>
</feature>
<evidence type="ECO:0008006" key="8">
    <source>
        <dbReference type="Google" id="ProtNLM"/>
    </source>
</evidence>
<dbReference type="NCBIfam" id="TIGR00733">
    <property type="entry name" value="OPT family oligopeptide transporter"/>
    <property type="match status" value="1"/>
</dbReference>
<sequence>MIGVLFTVPLRRALIVEAKLKYPEGIATAEILKAGDEARSGETADAKNGLKTIAVAGLVGGAMKLAEQGFAMWHAVVEGATTIGKSIFGLGTNLSPALISVGYIVGRNIGILVVAGGLISWAIAIPIYTTLYGFEGEPMDAAWNIWNSKIRYMGVGAMVVGGIWSLIKLFKPLVAGIQASLEAVRRKSEESNIPREEKDFPINYVAMALLGLLIPVFFLYLGIIKSVGIAVILAIVMMIFGFLFSAVAAYMAGVVGSSNNPISGVTIATI</sequence>
<evidence type="ECO:0000313" key="7">
    <source>
        <dbReference type="EMBL" id="SVD70156.1"/>
    </source>
</evidence>
<dbReference type="PANTHER" id="PTHR31645">
    <property type="entry name" value="OLIGOPEPTIDE TRANSPORTER YGL114W-RELATED"/>
    <property type="match status" value="1"/>
</dbReference>
<organism evidence="7">
    <name type="scientific">marine metagenome</name>
    <dbReference type="NCBI Taxonomy" id="408172"/>
    <lineage>
        <taxon>unclassified sequences</taxon>
        <taxon>metagenomes</taxon>
        <taxon>ecological metagenomes</taxon>
    </lineage>
</organism>
<keyword evidence="3 6" id="KW-0812">Transmembrane</keyword>
<keyword evidence="5 6" id="KW-0472">Membrane</keyword>
<feature type="transmembrane region" description="Helical" evidence="6">
    <location>
        <begin position="150"/>
        <end position="170"/>
    </location>
</feature>
<dbReference type="EMBL" id="UINC01167569">
    <property type="protein sequence ID" value="SVD70156.1"/>
    <property type="molecule type" value="Genomic_DNA"/>
</dbReference>
<dbReference type="Pfam" id="PF03169">
    <property type="entry name" value="OPT"/>
    <property type="match status" value="1"/>
</dbReference>
<name>A0A382XG61_9ZZZZ</name>
<dbReference type="InterPro" id="IPR045035">
    <property type="entry name" value="YSL-like"/>
</dbReference>
<proteinExistence type="predicted"/>
<keyword evidence="2" id="KW-0813">Transport</keyword>
<dbReference type="InterPro" id="IPR004814">
    <property type="entry name" value="Oligopep_transpt"/>
</dbReference>
<accession>A0A382XG61</accession>
<feature type="transmembrane region" description="Helical" evidence="6">
    <location>
        <begin position="202"/>
        <end position="223"/>
    </location>
</feature>
<evidence type="ECO:0000256" key="1">
    <source>
        <dbReference type="ARBA" id="ARBA00004141"/>
    </source>
</evidence>
<reference evidence="7" key="1">
    <citation type="submission" date="2018-05" db="EMBL/GenBank/DDBJ databases">
        <authorList>
            <person name="Lanie J.A."/>
            <person name="Ng W.-L."/>
            <person name="Kazmierczak K.M."/>
            <person name="Andrzejewski T.M."/>
            <person name="Davidsen T.M."/>
            <person name="Wayne K.J."/>
            <person name="Tettelin H."/>
            <person name="Glass J.I."/>
            <person name="Rusch D."/>
            <person name="Podicherti R."/>
            <person name="Tsui H.-C.T."/>
            <person name="Winkler M.E."/>
        </authorList>
    </citation>
    <scope>NUCLEOTIDE SEQUENCE</scope>
</reference>
<feature type="transmembrane region" description="Helical" evidence="6">
    <location>
        <begin position="109"/>
        <end position="130"/>
    </location>
</feature>
<comment type="subcellular location">
    <subcellularLocation>
        <location evidence="1">Membrane</location>
        <topology evidence="1">Multi-pass membrane protein</topology>
    </subcellularLocation>
</comment>
<dbReference type="GO" id="GO:0016020">
    <property type="term" value="C:membrane"/>
    <property type="evidence" value="ECO:0007669"/>
    <property type="project" value="UniProtKB-SubCell"/>
</dbReference>
<evidence type="ECO:0000256" key="4">
    <source>
        <dbReference type="ARBA" id="ARBA00022989"/>
    </source>
</evidence>
<dbReference type="GO" id="GO:0035673">
    <property type="term" value="F:oligopeptide transmembrane transporter activity"/>
    <property type="evidence" value="ECO:0007669"/>
    <property type="project" value="InterPro"/>
</dbReference>
<gene>
    <name evidence="7" type="ORF">METZ01_LOCUS423010</name>
</gene>
<feature type="non-terminal residue" evidence="7">
    <location>
        <position position="270"/>
    </location>
</feature>
<dbReference type="AlphaFoldDB" id="A0A382XG61"/>
<keyword evidence="4 6" id="KW-1133">Transmembrane helix</keyword>
<evidence type="ECO:0000256" key="6">
    <source>
        <dbReference type="SAM" id="Phobius"/>
    </source>
</evidence>
<dbReference type="InterPro" id="IPR004813">
    <property type="entry name" value="OPT"/>
</dbReference>
<protein>
    <recommendedName>
        <fullName evidence="8">Oligopeptide transporter, OPT family</fullName>
    </recommendedName>
</protein>
<evidence type="ECO:0000256" key="5">
    <source>
        <dbReference type="ARBA" id="ARBA00023136"/>
    </source>
</evidence>
<evidence type="ECO:0000256" key="2">
    <source>
        <dbReference type="ARBA" id="ARBA00022448"/>
    </source>
</evidence>
<evidence type="ECO:0000256" key="3">
    <source>
        <dbReference type="ARBA" id="ARBA00022692"/>
    </source>
</evidence>
<dbReference type="PANTHER" id="PTHR31645:SF0">
    <property type="entry name" value="OLIGOPEPTIDE TRANSPORTER YGL114W-RELATED"/>
    <property type="match status" value="1"/>
</dbReference>